<feature type="domain" description="DUF5641" evidence="3">
    <location>
        <begin position="54"/>
        <end position="126"/>
    </location>
</feature>
<dbReference type="InterPro" id="IPR040676">
    <property type="entry name" value="DUF5641"/>
</dbReference>
<keyword evidence="5" id="KW-1185">Reference proteome</keyword>
<dbReference type="PANTHER" id="PTHR47331:SF5">
    <property type="entry name" value="RIBONUCLEASE H"/>
    <property type="match status" value="1"/>
</dbReference>
<keyword evidence="2" id="KW-0812">Transmembrane</keyword>
<gene>
    <name evidence="4" type="ORF">OBRU01_23975</name>
</gene>
<evidence type="ECO:0000259" key="3">
    <source>
        <dbReference type="Pfam" id="PF18701"/>
    </source>
</evidence>
<protein>
    <submittedName>
        <fullName evidence="4">Iris-A</fullName>
    </submittedName>
</protein>
<dbReference type="Proteomes" id="UP000037510">
    <property type="component" value="Unassembled WGS sequence"/>
</dbReference>
<proteinExistence type="predicted"/>
<feature type="transmembrane region" description="Helical" evidence="2">
    <location>
        <begin position="418"/>
        <end position="437"/>
    </location>
</feature>
<accession>A0A0L7KMP5</accession>
<evidence type="ECO:0000256" key="2">
    <source>
        <dbReference type="SAM" id="Phobius"/>
    </source>
</evidence>
<keyword evidence="2" id="KW-0472">Membrane</keyword>
<dbReference type="Pfam" id="PF18701">
    <property type="entry name" value="DUF5641"/>
    <property type="match status" value="1"/>
</dbReference>
<comment type="caution">
    <text evidence="4">The sequence shown here is derived from an EMBL/GenBank/DDBJ whole genome shotgun (WGS) entry which is preliminary data.</text>
</comment>
<evidence type="ECO:0000313" key="4">
    <source>
        <dbReference type="EMBL" id="KOB64567.1"/>
    </source>
</evidence>
<sequence>MPWGWECKAKFVKQNPAKPAERRGREPGATPGPNQYPAPQIFCKNLPFISKHKLTPISARSKWKQANKSIRLNEVVIIHDAKLPPGKWLMGRVIELHPGSDSHIRVVTLKTKNGILKRPVTKISILPVQDHDKNDQKTDHKSTPATAKPRIKLSTLFASLLLFLSIITTSQCALNVTNFRENQHLYFDKLSNMNIIRGDWKLIGARDQRGSAEALSTVSDIWRTLYSEYSTKDTYISLSESGIKSCLVAEEGLYLCHISKPIYRIGGDKDFCQKKNAECETTIKSCENIWMESHYINNYVYFCCSQCQLRMMCRDQVTIHQLTRSGLLAIDNGCILKTDTFEIIAHDLKTSEMYTESKIRIPVIAPINHIINVSIPKEPMENVEREQKEMHDIDQQIKFMKENEVTASNISYHDIHHYALIYVVIGLGILAGSVWWCRRGRGAWSLRAPAPAAPAAPTAPATAPAPAVRPLPLPPQQVYHCVSARVNKATSPITNVVISVHK</sequence>
<evidence type="ECO:0000256" key="1">
    <source>
        <dbReference type="SAM" id="MobiDB-lite"/>
    </source>
</evidence>
<name>A0A0L7KMP5_OPEBR</name>
<dbReference type="PANTHER" id="PTHR47331">
    <property type="entry name" value="PHD-TYPE DOMAIN-CONTAINING PROTEIN"/>
    <property type="match status" value="1"/>
</dbReference>
<keyword evidence="2" id="KW-1133">Transmembrane helix</keyword>
<dbReference type="EMBL" id="JTDY01008439">
    <property type="protein sequence ID" value="KOB64567.1"/>
    <property type="molecule type" value="Genomic_DNA"/>
</dbReference>
<reference evidence="4 5" key="1">
    <citation type="journal article" date="2015" name="Genome Biol. Evol.">
        <title>The genome of winter moth (Operophtera brumata) provides a genomic perspective on sexual dimorphism and phenology.</title>
        <authorList>
            <person name="Derks M.F."/>
            <person name="Smit S."/>
            <person name="Salis L."/>
            <person name="Schijlen E."/>
            <person name="Bossers A."/>
            <person name="Mateman C."/>
            <person name="Pijl A.S."/>
            <person name="de Ridder D."/>
            <person name="Groenen M.A."/>
            <person name="Visser M.E."/>
            <person name="Megens H.J."/>
        </authorList>
    </citation>
    <scope>NUCLEOTIDE SEQUENCE [LARGE SCALE GENOMIC DNA]</scope>
    <source>
        <strain evidence="4">WM2013NL</strain>
        <tissue evidence="4">Head and thorax</tissue>
    </source>
</reference>
<feature type="region of interest" description="Disordered" evidence="1">
    <location>
        <begin position="13"/>
        <end position="36"/>
    </location>
</feature>
<dbReference type="AlphaFoldDB" id="A0A0L7KMP5"/>
<organism evidence="4 5">
    <name type="scientific">Operophtera brumata</name>
    <name type="common">Winter moth</name>
    <name type="synonym">Phalaena brumata</name>
    <dbReference type="NCBI Taxonomy" id="104452"/>
    <lineage>
        <taxon>Eukaryota</taxon>
        <taxon>Metazoa</taxon>
        <taxon>Ecdysozoa</taxon>
        <taxon>Arthropoda</taxon>
        <taxon>Hexapoda</taxon>
        <taxon>Insecta</taxon>
        <taxon>Pterygota</taxon>
        <taxon>Neoptera</taxon>
        <taxon>Endopterygota</taxon>
        <taxon>Lepidoptera</taxon>
        <taxon>Glossata</taxon>
        <taxon>Ditrysia</taxon>
        <taxon>Geometroidea</taxon>
        <taxon>Geometridae</taxon>
        <taxon>Larentiinae</taxon>
        <taxon>Operophtera</taxon>
    </lineage>
</organism>
<evidence type="ECO:0000313" key="5">
    <source>
        <dbReference type="Proteomes" id="UP000037510"/>
    </source>
</evidence>